<keyword evidence="2" id="KW-1185">Reference proteome</keyword>
<evidence type="ECO:0000313" key="2">
    <source>
        <dbReference type="Proteomes" id="UP000261540"/>
    </source>
</evidence>
<reference evidence="1" key="1">
    <citation type="submission" date="2025-08" db="UniProtKB">
        <authorList>
            <consortium name="Ensembl"/>
        </authorList>
    </citation>
    <scope>IDENTIFICATION</scope>
</reference>
<accession>A0A3B3Q6A3</accession>
<dbReference type="Proteomes" id="UP000261540">
    <property type="component" value="Unplaced"/>
</dbReference>
<name>A0A3B3Q6A3_9TELE</name>
<dbReference type="AlphaFoldDB" id="A0A3B3Q6A3"/>
<sequence length="20" mass="2183">DAGYKIIFGEGTQLIIQTSK</sequence>
<reference evidence="1" key="2">
    <citation type="submission" date="2025-09" db="UniProtKB">
        <authorList>
            <consortium name="Ensembl"/>
        </authorList>
    </citation>
    <scope>IDENTIFICATION</scope>
</reference>
<dbReference type="Ensembl" id="ENSPKIT00000025079.1">
    <property type="protein sequence ID" value="ENSPKIP00000001165.1"/>
    <property type="gene ID" value="ENSPKIG00000019568.1"/>
</dbReference>
<evidence type="ECO:0000313" key="1">
    <source>
        <dbReference type="Ensembl" id="ENSPKIP00000001165.1"/>
    </source>
</evidence>
<proteinExistence type="predicted"/>
<organism evidence="1 2">
    <name type="scientific">Paramormyrops kingsleyae</name>
    <dbReference type="NCBI Taxonomy" id="1676925"/>
    <lineage>
        <taxon>Eukaryota</taxon>
        <taxon>Metazoa</taxon>
        <taxon>Chordata</taxon>
        <taxon>Craniata</taxon>
        <taxon>Vertebrata</taxon>
        <taxon>Euteleostomi</taxon>
        <taxon>Actinopterygii</taxon>
        <taxon>Neopterygii</taxon>
        <taxon>Teleostei</taxon>
        <taxon>Osteoglossocephala</taxon>
        <taxon>Osteoglossomorpha</taxon>
        <taxon>Osteoglossiformes</taxon>
        <taxon>Mormyridae</taxon>
        <taxon>Paramormyrops</taxon>
    </lineage>
</organism>
<protein>
    <submittedName>
        <fullName evidence="1">Uncharacterized protein</fullName>
    </submittedName>
</protein>